<evidence type="ECO:0000313" key="3">
    <source>
        <dbReference type="Proteomes" id="UP000887566"/>
    </source>
</evidence>
<evidence type="ECO:0000256" key="1">
    <source>
        <dbReference type="SAM" id="MobiDB-lite"/>
    </source>
</evidence>
<name>A0A914UZ71_9BILA</name>
<keyword evidence="2" id="KW-1133">Transmembrane helix</keyword>
<feature type="transmembrane region" description="Helical" evidence="2">
    <location>
        <begin position="15"/>
        <end position="38"/>
    </location>
</feature>
<accession>A0A914UZ71</accession>
<proteinExistence type="predicted"/>
<feature type="compositionally biased region" description="Low complexity" evidence="1">
    <location>
        <begin position="167"/>
        <end position="184"/>
    </location>
</feature>
<keyword evidence="2" id="KW-0472">Membrane</keyword>
<protein>
    <submittedName>
        <fullName evidence="4">Membrane-associated protein</fullName>
    </submittedName>
</protein>
<dbReference type="Proteomes" id="UP000887566">
    <property type="component" value="Unplaced"/>
</dbReference>
<organism evidence="3 4">
    <name type="scientific">Plectus sambesii</name>
    <dbReference type="NCBI Taxonomy" id="2011161"/>
    <lineage>
        <taxon>Eukaryota</taxon>
        <taxon>Metazoa</taxon>
        <taxon>Ecdysozoa</taxon>
        <taxon>Nematoda</taxon>
        <taxon>Chromadorea</taxon>
        <taxon>Plectida</taxon>
        <taxon>Plectina</taxon>
        <taxon>Plectoidea</taxon>
        <taxon>Plectidae</taxon>
        <taxon>Plectus</taxon>
    </lineage>
</organism>
<feature type="region of interest" description="Disordered" evidence="1">
    <location>
        <begin position="144"/>
        <end position="194"/>
    </location>
</feature>
<keyword evidence="2" id="KW-0812">Transmembrane</keyword>
<evidence type="ECO:0000313" key="4">
    <source>
        <dbReference type="WBParaSite" id="PSAMB.scaffold1381size32332.g12801.t1"/>
    </source>
</evidence>
<reference evidence="4" key="1">
    <citation type="submission" date="2022-11" db="UniProtKB">
        <authorList>
            <consortium name="WormBaseParasite"/>
        </authorList>
    </citation>
    <scope>IDENTIFICATION</scope>
</reference>
<feature type="region of interest" description="Disordered" evidence="1">
    <location>
        <begin position="74"/>
        <end position="96"/>
    </location>
</feature>
<keyword evidence="3" id="KW-1185">Reference proteome</keyword>
<dbReference type="WBParaSite" id="PSAMB.scaffold1381size32332.g12801.t1">
    <property type="protein sequence ID" value="PSAMB.scaffold1381size32332.g12801.t1"/>
    <property type="gene ID" value="PSAMB.scaffold1381size32332.g12801"/>
</dbReference>
<sequence>MFSLCHRFNRHKLHLITYGLVALALMVFGLVFSGFAVFHKNSQIGKVWLAGPTTIVVGLVLCGKVMIDWGPAQLHSDSSSESGEEEQTLRTTSERNQEDIKSIDAQYIKQKREDGLLLVNEDVDFAEKAPCYSAAADKATAASFDQSTGGGSMMFGSRRASQHSRRASQYSRRASQYSQRPSASVSTEAVQQRPPHCSQIHMATISASDAQPTCSNSSTLLRANHAVTFDPRIPNDANGRPRSWSHSATAAASALEQDCHCSFSTTSMYGSIGQTRPTPPQRLIASSSMQMHSPLYQGEMFVLRDRQYLI</sequence>
<dbReference type="AlphaFoldDB" id="A0A914UZ71"/>
<evidence type="ECO:0000256" key="2">
    <source>
        <dbReference type="SAM" id="Phobius"/>
    </source>
</evidence>
<feature type="transmembrane region" description="Helical" evidence="2">
    <location>
        <begin position="47"/>
        <end position="67"/>
    </location>
</feature>